<sequence>MSKHRRHKEYAGRYDDLNEYNGYNDPNAYTGYENNNVLNKLSSILGNIDINQITSLLNAIGTFNKGDNSTNVDNSKESKKESDDSYNSDINLFDLVSQAKAVNDMIMNDNAEVYKNEENQSYNREMNEENEDEKNKHSKKRSRKDKESRKEQKETINESKEDSMKNTQEESNDPVVTLLRSMQPLIVPDKAEIINKMLKLYMEGKI</sequence>
<protein>
    <submittedName>
        <fullName evidence="2">Uncharacterized protein</fullName>
    </submittedName>
</protein>
<proteinExistence type="predicted"/>
<evidence type="ECO:0000313" key="2">
    <source>
        <dbReference type="EMBL" id="EES92101.1"/>
    </source>
</evidence>
<dbReference type="AlphaFoldDB" id="A0A9P2G8W2"/>
<feature type="region of interest" description="Disordered" evidence="1">
    <location>
        <begin position="63"/>
        <end position="87"/>
    </location>
</feature>
<feature type="region of interest" description="Disordered" evidence="1">
    <location>
        <begin position="112"/>
        <end position="176"/>
    </location>
</feature>
<reference evidence="2 3" key="1">
    <citation type="submission" date="2009-10" db="EMBL/GenBank/DDBJ databases">
        <authorList>
            <person name="Shrivastava S."/>
            <person name="Brinkac L.B."/>
            <person name="Brown J.L."/>
            <person name="Bruce D.B."/>
            <person name="Detter C."/>
            <person name="Green L.D."/>
            <person name="Munk C.A."/>
            <person name="Rogers Y.C."/>
            <person name="Tapia R."/>
            <person name="Saunders E.S."/>
            <person name="Sims D.R."/>
            <person name="Smith L.A."/>
            <person name="Smith T.J."/>
            <person name="Sutton G."/>
            <person name="Brettin T."/>
        </authorList>
    </citation>
    <scope>NUCLEOTIDE SEQUENCE [LARGE SCALE GENOMIC DNA]</scope>
    <source>
        <strain evidence="3">D str. 1873</strain>
    </source>
</reference>
<feature type="compositionally biased region" description="Basic and acidic residues" evidence="1">
    <location>
        <begin position="74"/>
        <end position="83"/>
    </location>
</feature>
<name>A0A9P2G8W2_CLOBO</name>
<evidence type="ECO:0000313" key="3">
    <source>
        <dbReference type="Proteomes" id="UP000006160"/>
    </source>
</evidence>
<organism evidence="2 3">
    <name type="scientific">Clostridium botulinum D str. 1873</name>
    <dbReference type="NCBI Taxonomy" id="592027"/>
    <lineage>
        <taxon>Bacteria</taxon>
        <taxon>Bacillati</taxon>
        <taxon>Bacillota</taxon>
        <taxon>Clostridia</taxon>
        <taxon>Eubacteriales</taxon>
        <taxon>Clostridiaceae</taxon>
        <taxon>Clostridium</taxon>
    </lineage>
</organism>
<feature type="compositionally biased region" description="Basic and acidic residues" evidence="1">
    <location>
        <begin position="144"/>
        <end position="168"/>
    </location>
</feature>
<accession>A0A9P2G8W2</accession>
<dbReference type="RefSeq" id="WP_004443570.1">
    <property type="nucleotide sequence ID" value="NZ_ACSJ01000001.1"/>
</dbReference>
<gene>
    <name evidence="2" type="ORF">CLG_B0459</name>
</gene>
<dbReference type="GeneID" id="66319095"/>
<comment type="caution">
    <text evidence="2">The sequence shown here is derived from an EMBL/GenBank/DDBJ whole genome shotgun (WGS) entry which is preliminary data.</text>
</comment>
<dbReference type="EMBL" id="ACSJ01000001">
    <property type="protein sequence ID" value="EES92101.1"/>
    <property type="molecule type" value="Genomic_DNA"/>
</dbReference>
<evidence type="ECO:0000256" key="1">
    <source>
        <dbReference type="SAM" id="MobiDB-lite"/>
    </source>
</evidence>
<dbReference type="Proteomes" id="UP000006160">
    <property type="component" value="Unassembled WGS sequence"/>
</dbReference>